<dbReference type="InterPro" id="IPR000719">
    <property type="entry name" value="Prot_kinase_dom"/>
</dbReference>
<dbReference type="EC" id="2.7.11.1" evidence="1"/>
<dbReference type="InterPro" id="IPR011009">
    <property type="entry name" value="Kinase-like_dom_sf"/>
</dbReference>
<dbReference type="PROSITE" id="PS00107">
    <property type="entry name" value="PROTEIN_KINASE_ATP"/>
    <property type="match status" value="1"/>
</dbReference>
<dbReference type="PROSITE" id="PS50011">
    <property type="entry name" value="PROTEIN_KINASE_DOM"/>
    <property type="match status" value="1"/>
</dbReference>
<keyword evidence="11" id="KW-1185">Reference proteome</keyword>
<proteinExistence type="predicted"/>
<dbReference type="EMBL" id="BMWG01000005">
    <property type="protein sequence ID" value="GGZ29547.1"/>
    <property type="molecule type" value="Genomic_DNA"/>
</dbReference>
<dbReference type="GO" id="GO:0004674">
    <property type="term" value="F:protein serine/threonine kinase activity"/>
    <property type="evidence" value="ECO:0007669"/>
    <property type="project" value="UniProtKB-KW"/>
</dbReference>
<evidence type="ECO:0000256" key="1">
    <source>
        <dbReference type="ARBA" id="ARBA00012513"/>
    </source>
</evidence>
<reference evidence="10" key="2">
    <citation type="submission" date="2020-09" db="EMBL/GenBank/DDBJ databases">
        <authorList>
            <person name="Sun Q."/>
            <person name="Ohkuma M."/>
        </authorList>
    </citation>
    <scope>NUCLEOTIDE SEQUENCE</scope>
    <source>
        <strain evidence="10">JCM 4988</strain>
    </source>
</reference>
<keyword evidence="4 7" id="KW-0547">Nucleotide-binding</keyword>
<keyword evidence="6 7" id="KW-0067">ATP-binding</keyword>
<feature type="domain" description="Protein kinase" evidence="9">
    <location>
        <begin position="28"/>
        <end position="277"/>
    </location>
</feature>
<evidence type="ECO:0000259" key="9">
    <source>
        <dbReference type="PROSITE" id="PS50011"/>
    </source>
</evidence>
<evidence type="ECO:0000256" key="4">
    <source>
        <dbReference type="ARBA" id="ARBA00022741"/>
    </source>
</evidence>
<evidence type="ECO:0000313" key="10">
    <source>
        <dbReference type="EMBL" id="GGZ29547.1"/>
    </source>
</evidence>
<accession>A0A918Q1Y8</accession>
<dbReference type="Gene3D" id="1.10.510.10">
    <property type="entry name" value="Transferase(Phosphotransferase) domain 1"/>
    <property type="match status" value="1"/>
</dbReference>
<evidence type="ECO:0000256" key="2">
    <source>
        <dbReference type="ARBA" id="ARBA00022527"/>
    </source>
</evidence>
<dbReference type="PANTHER" id="PTHR43289:SF6">
    <property type="entry name" value="SERINE_THREONINE-PROTEIN KINASE NEKL-3"/>
    <property type="match status" value="1"/>
</dbReference>
<dbReference type="SUPFAM" id="SSF56112">
    <property type="entry name" value="Protein kinase-like (PK-like)"/>
    <property type="match status" value="1"/>
</dbReference>
<sequence>MRQACDVRRVCGPRPKGGGMNTWAVPGYTESGELGSGASGRVVLAVHDGTGVPVAIKYLSERLRTNPVFVQGFRSEARLLGELASPHVVGLYEYVEGPRGAAIVMELIEGIALRALLRQEGATGPEAALAVLKGSLLGLADAHRAGVVHRDYKPENVLIAADGSSRLADFGIAAGLGSAPEVAGTPSYMAPEQWQGEPASPSADVYAATVTFYECLTGRKPFTGENIAELALEHLNAPVPVEGVPEPVRALVLRGLAKSPRERVRSAAVFVAELERIALAAYGPEWEERGRRRLAALAALLPLLFPSAGGEPASATDRAGTVFGRTAVAVGAWRALGGWLRPGAWTALPRRLRLALSASGPPLAALIVAVLLFSLVVAAEPDGGLSRTDARALTTTGARPDDGPGPEPTASPPASASAGTGSADPAPSRSAERSSGSRTPVTRPSASRTPRPGPAVPPAESGSPKPSSAAPSPSLSPSAPGPGPGPGTSPTERPTASASDSPSPTPSATPPVRVKSVTVSDLRRTRRGPGATVTIEVVTDGTGPVSVLVSWYTGRIAGEPGTLDGTEIFDRGGSRRYVLTPSHIFEGEGCYLAVRAATDPRAANGSPWQQIPWGCSDQ</sequence>
<dbReference type="AlphaFoldDB" id="A0A918Q1Y8"/>
<feature type="compositionally biased region" description="Low complexity" evidence="8">
    <location>
        <begin position="458"/>
        <end position="478"/>
    </location>
</feature>
<keyword evidence="2" id="KW-0723">Serine/threonine-protein kinase</keyword>
<dbReference type="GO" id="GO:0005524">
    <property type="term" value="F:ATP binding"/>
    <property type="evidence" value="ECO:0007669"/>
    <property type="project" value="UniProtKB-UniRule"/>
</dbReference>
<evidence type="ECO:0000256" key="7">
    <source>
        <dbReference type="PROSITE-ProRule" id="PRU10141"/>
    </source>
</evidence>
<keyword evidence="3" id="KW-0808">Transferase</keyword>
<reference evidence="10" key="1">
    <citation type="journal article" date="2014" name="Int. J. Syst. Evol. Microbiol.">
        <title>Complete genome sequence of Corynebacterium casei LMG S-19264T (=DSM 44701T), isolated from a smear-ripened cheese.</title>
        <authorList>
            <consortium name="US DOE Joint Genome Institute (JGI-PGF)"/>
            <person name="Walter F."/>
            <person name="Albersmeier A."/>
            <person name="Kalinowski J."/>
            <person name="Ruckert C."/>
        </authorList>
    </citation>
    <scope>NUCLEOTIDE SEQUENCE</scope>
    <source>
        <strain evidence="10">JCM 4988</strain>
    </source>
</reference>
<dbReference type="CDD" id="cd14014">
    <property type="entry name" value="STKc_PknB_like"/>
    <property type="match status" value="1"/>
</dbReference>
<name>A0A918Q1Y8_9ACTN</name>
<dbReference type="InterPro" id="IPR017441">
    <property type="entry name" value="Protein_kinase_ATP_BS"/>
</dbReference>
<keyword evidence="5" id="KW-0418">Kinase</keyword>
<dbReference type="PROSITE" id="PS00108">
    <property type="entry name" value="PROTEIN_KINASE_ST"/>
    <property type="match status" value="1"/>
</dbReference>
<dbReference type="InterPro" id="IPR008271">
    <property type="entry name" value="Ser/Thr_kinase_AS"/>
</dbReference>
<evidence type="ECO:0000256" key="8">
    <source>
        <dbReference type="SAM" id="MobiDB-lite"/>
    </source>
</evidence>
<evidence type="ECO:0000256" key="6">
    <source>
        <dbReference type="ARBA" id="ARBA00022840"/>
    </source>
</evidence>
<gene>
    <name evidence="10" type="ORF">GCM10010387_23660</name>
</gene>
<feature type="compositionally biased region" description="Low complexity" evidence="8">
    <location>
        <begin position="412"/>
        <end position="428"/>
    </location>
</feature>
<protein>
    <recommendedName>
        <fullName evidence="1">non-specific serine/threonine protein kinase</fullName>
        <ecNumber evidence="1">2.7.11.1</ecNumber>
    </recommendedName>
</protein>
<organism evidence="10 11">
    <name type="scientific">Streptomyces inusitatus</name>
    <dbReference type="NCBI Taxonomy" id="68221"/>
    <lineage>
        <taxon>Bacteria</taxon>
        <taxon>Bacillati</taxon>
        <taxon>Actinomycetota</taxon>
        <taxon>Actinomycetes</taxon>
        <taxon>Kitasatosporales</taxon>
        <taxon>Streptomycetaceae</taxon>
        <taxon>Streptomyces</taxon>
    </lineage>
</organism>
<evidence type="ECO:0000256" key="5">
    <source>
        <dbReference type="ARBA" id="ARBA00022777"/>
    </source>
</evidence>
<dbReference type="Pfam" id="PF00069">
    <property type="entry name" value="Pkinase"/>
    <property type="match status" value="1"/>
</dbReference>
<evidence type="ECO:0000313" key="11">
    <source>
        <dbReference type="Proteomes" id="UP000630936"/>
    </source>
</evidence>
<feature type="compositionally biased region" description="Polar residues" evidence="8">
    <location>
        <begin position="433"/>
        <end position="448"/>
    </location>
</feature>
<feature type="binding site" evidence="7">
    <location>
        <position position="57"/>
    </location>
    <ligand>
        <name>ATP</name>
        <dbReference type="ChEBI" id="CHEBI:30616"/>
    </ligand>
</feature>
<feature type="region of interest" description="Disordered" evidence="8">
    <location>
        <begin position="385"/>
        <end position="525"/>
    </location>
</feature>
<feature type="compositionally biased region" description="Low complexity" evidence="8">
    <location>
        <begin position="488"/>
        <end position="502"/>
    </location>
</feature>
<comment type="caution">
    <text evidence="10">The sequence shown here is derived from an EMBL/GenBank/DDBJ whole genome shotgun (WGS) entry which is preliminary data.</text>
</comment>
<dbReference type="Proteomes" id="UP000630936">
    <property type="component" value="Unassembled WGS sequence"/>
</dbReference>
<dbReference type="PANTHER" id="PTHR43289">
    <property type="entry name" value="MITOGEN-ACTIVATED PROTEIN KINASE KINASE KINASE 20-RELATED"/>
    <property type="match status" value="1"/>
</dbReference>
<evidence type="ECO:0000256" key="3">
    <source>
        <dbReference type="ARBA" id="ARBA00022679"/>
    </source>
</evidence>